<feature type="compositionally biased region" description="Basic and acidic residues" evidence="1">
    <location>
        <begin position="184"/>
        <end position="200"/>
    </location>
</feature>
<feature type="compositionally biased region" description="Polar residues" evidence="1">
    <location>
        <begin position="144"/>
        <end position="158"/>
    </location>
</feature>
<feature type="compositionally biased region" description="Low complexity" evidence="1">
    <location>
        <begin position="253"/>
        <end position="265"/>
    </location>
</feature>
<feature type="region of interest" description="Disordered" evidence="1">
    <location>
        <begin position="1"/>
        <end position="101"/>
    </location>
</feature>
<feature type="compositionally biased region" description="Low complexity" evidence="1">
    <location>
        <begin position="1"/>
        <end position="23"/>
    </location>
</feature>
<proteinExistence type="predicted"/>
<feature type="compositionally biased region" description="Basic and acidic residues" evidence="1">
    <location>
        <begin position="285"/>
        <end position="297"/>
    </location>
</feature>
<evidence type="ECO:0000313" key="3">
    <source>
        <dbReference type="Proteomes" id="UP000829354"/>
    </source>
</evidence>
<dbReference type="AlphaFoldDB" id="A0AAE9EYR9"/>
<keyword evidence="3" id="KW-1185">Reference proteome</keyword>
<sequence>MSKPSKSPSQTKSSSSVGSVCPPTARSLSMMTAEPPTDARLIPTAMSNSVYTAIGGTPSDFESNSGLSDTSAGSGRVSSATSTPKTAQAPTSPEILMNDLRKGSLFGRQKIAQEQQVIVHPQSVTNITFTGTSQFSSFDGKASDQLSLKSGTSETTKTGIPLSGKSRLSGPEKSRKRSPAARISEMKLAEAKQKQQKTEDPVLEVSKSCKKSKKSKKSRKSAKKTKWDDSGKSAKSGKTAKSKKGSLMDEASGKSSKSAMSKKAAPLMDDASGKSAKSTKSGKSKKADPLMDSDFSKKSAKSNKSQKVEKSAPQFGKSGVVKKGDNSVYLPGVMNGPPMAANKFMKREAPPAPTRKFNESLAYNFPGSGQCTRKMDEVAPPTPKKANDQSHCVYDVAQLPPAQRRFPTTKSASRCSGIRKQPHSLFGAAKRPTPAVPTAPKPQAVSTRIKAPTENKIVVFGKTPDGKTTIQMTIDMKVISEAENGSDQPMTLIPKKVIVGGKEVEIDADSKSEKSL</sequence>
<feature type="compositionally biased region" description="Polar residues" evidence="1">
    <location>
        <begin position="60"/>
        <end position="91"/>
    </location>
</feature>
<protein>
    <submittedName>
        <fullName evidence="2">Uncharacterized protein</fullName>
    </submittedName>
</protein>
<reference evidence="2 3" key="1">
    <citation type="submission" date="2022-04" db="EMBL/GenBank/DDBJ databases">
        <title>Chromosome-level reference genomes for two strains of Caenorhabditis briggsae: an improved platform for comparative genomics.</title>
        <authorList>
            <person name="Stevens L."/>
            <person name="Andersen E."/>
        </authorList>
    </citation>
    <scope>NUCLEOTIDE SEQUENCE [LARGE SCALE GENOMIC DNA]</scope>
    <source>
        <strain evidence="2">VX34</strain>
        <tissue evidence="2">Whole-organism</tissue>
    </source>
</reference>
<organism evidence="2 3">
    <name type="scientific">Caenorhabditis briggsae</name>
    <dbReference type="NCBI Taxonomy" id="6238"/>
    <lineage>
        <taxon>Eukaryota</taxon>
        <taxon>Metazoa</taxon>
        <taxon>Ecdysozoa</taxon>
        <taxon>Nematoda</taxon>
        <taxon>Chromadorea</taxon>
        <taxon>Rhabditida</taxon>
        <taxon>Rhabditina</taxon>
        <taxon>Rhabditomorpha</taxon>
        <taxon>Rhabditoidea</taxon>
        <taxon>Rhabditidae</taxon>
        <taxon>Peloderinae</taxon>
        <taxon>Caenorhabditis</taxon>
    </lineage>
</organism>
<name>A0AAE9EYR9_CAEBR</name>
<feature type="region of interest" description="Disordered" evidence="1">
    <location>
        <begin position="348"/>
        <end position="388"/>
    </location>
</feature>
<accession>A0AAE9EYR9</accession>
<dbReference type="Proteomes" id="UP000829354">
    <property type="component" value="Chromosome IV"/>
</dbReference>
<feature type="compositionally biased region" description="Basic residues" evidence="1">
    <location>
        <begin position="208"/>
        <end position="224"/>
    </location>
</feature>
<evidence type="ECO:0000313" key="2">
    <source>
        <dbReference type="EMBL" id="UMM30254.1"/>
    </source>
</evidence>
<dbReference type="EMBL" id="CP092623">
    <property type="protein sequence ID" value="UMM30254.1"/>
    <property type="molecule type" value="Genomic_DNA"/>
</dbReference>
<feature type="region of interest" description="Disordered" evidence="1">
    <location>
        <begin position="428"/>
        <end position="447"/>
    </location>
</feature>
<feature type="region of interest" description="Disordered" evidence="1">
    <location>
        <begin position="132"/>
        <end position="328"/>
    </location>
</feature>
<evidence type="ECO:0000256" key="1">
    <source>
        <dbReference type="SAM" id="MobiDB-lite"/>
    </source>
</evidence>
<gene>
    <name evidence="2" type="ORF">L5515_012212</name>
</gene>